<dbReference type="Gene3D" id="3.40.50.2300">
    <property type="match status" value="1"/>
</dbReference>
<dbReference type="CDD" id="cd16432">
    <property type="entry name" value="CheB_Rec"/>
    <property type="match status" value="1"/>
</dbReference>
<dbReference type="SUPFAM" id="SSF52738">
    <property type="entry name" value="Methylesterase CheB, C-terminal domain"/>
    <property type="match status" value="1"/>
</dbReference>
<sequence>MIRVLVVDDSPLMCRVLGKMLESDPGIRVWGTAGSGEEALELLEKGRPDVVTMDIHMGGMDGFETTRRIMESERPLPVVIVSSCWDPLEVERTFEAMAAGAVAILPKPANMAEDGGEYEQELLRTIRAASEARVGRLRKRFPDPGAPLPAAGKGRVKIVAAGASTGGPQALSAFLSGLPAGFPRPVLVVQHMAQGFTRGLADWLGKITPLRVKIGAPGESLSGGTVYIAPEGMHMVLNRSGDSLRFSDNPPLHMVRPSVSVLFRSVAEVFGKDSAALLFSGMGADGAEELKQLRDLGAATFAQDRESSVVWGMPGEAVRLEGAEHVGSPSVLAAILSGMMAGNCNRTEKMDNGERR</sequence>
<dbReference type="GO" id="GO:0050568">
    <property type="term" value="F:protein-glutamine glutaminase activity"/>
    <property type="evidence" value="ECO:0007669"/>
    <property type="project" value="UniProtKB-UniRule"/>
</dbReference>
<dbReference type="CDD" id="cd17541">
    <property type="entry name" value="REC_CheB-like"/>
    <property type="match status" value="1"/>
</dbReference>
<dbReference type="AlphaFoldDB" id="A0A4R8M6R1"/>
<keyword evidence="5 7" id="KW-0597">Phosphoprotein</keyword>
<evidence type="ECO:0000256" key="1">
    <source>
        <dbReference type="ARBA" id="ARBA00022490"/>
    </source>
</evidence>
<dbReference type="GO" id="GO:0005737">
    <property type="term" value="C:cytoplasm"/>
    <property type="evidence" value="ECO:0007669"/>
    <property type="project" value="UniProtKB-SubCell"/>
</dbReference>
<feature type="domain" description="CheB-type methylesterase" evidence="9">
    <location>
        <begin position="147"/>
        <end position="343"/>
    </location>
</feature>
<feature type="domain" description="Response regulatory" evidence="8">
    <location>
        <begin position="3"/>
        <end position="122"/>
    </location>
</feature>
<dbReference type="EMBL" id="SORI01000013">
    <property type="protein sequence ID" value="TDY59475.1"/>
    <property type="molecule type" value="Genomic_DNA"/>
</dbReference>
<evidence type="ECO:0000256" key="5">
    <source>
        <dbReference type="HAMAP-Rule" id="MF_00099"/>
    </source>
</evidence>
<comment type="domain">
    <text evidence="5">Contains a C-terminal catalytic domain, and an N-terminal region which modulates catalytic activity.</text>
</comment>
<feature type="active site" evidence="5 6">
    <location>
        <position position="285"/>
    </location>
</feature>
<evidence type="ECO:0000256" key="2">
    <source>
        <dbReference type="ARBA" id="ARBA00022500"/>
    </source>
</evidence>
<evidence type="ECO:0000313" key="10">
    <source>
        <dbReference type="EMBL" id="TDY59475.1"/>
    </source>
</evidence>
<dbReference type="Pfam" id="PF01339">
    <property type="entry name" value="CheB_methylest"/>
    <property type="match status" value="1"/>
</dbReference>
<evidence type="ECO:0000313" key="11">
    <source>
        <dbReference type="Proteomes" id="UP000295066"/>
    </source>
</evidence>
<comment type="subcellular location">
    <subcellularLocation>
        <location evidence="5">Cytoplasm</location>
    </subcellularLocation>
</comment>
<dbReference type="PROSITE" id="PS50122">
    <property type="entry name" value="CHEB"/>
    <property type="match status" value="1"/>
</dbReference>
<keyword evidence="3 5" id="KW-0378">Hydrolase</keyword>
<dbReference type="InterPro" id="IPR000673">
    <property type="entry name" value="Sig_transdc_resp-reg_Me-estase"/>
</dbReference>
<dbReference type="SMART" id="SM00448">
    <property type="entry name" value="REC"/>
    <property type="match status" value="1"/>
</dbReference>
<keyword evidence="11" id="KW-1185">Reference proteome</keyword>
<feature type="active site" evidence="5 6">
    <location>
        <position position="164"/>
    </location>
</feature>
<dbReference type="Gene3D" id="3.40.50.180">
    <property type="entry name" value="Methylesterase CheB, C-terminal domain"/>
    <property type="match status" value="1"/>
</dbReference>
<feature type="active site" evidence="5 6">
    <location>
        <position position="191"/>
    </location>
</feature>
<dbReference type="RefSeq" id="WP_133958011.1">
    <property type="nucleotide sequence ID" value="NZ_SORI01000013.1"/>
</dbReference>
<protein>
    <recommendedName>
        <fullName evidence="5">Protein-glutamate methylesterase/protein-glutamine glutaminase</fullName>
        <ecNumber evidence="5">3.1.1.61</ecNumber>
        <ecNumber evidence="5">3.5.1.44</ecNumber>
    </recommendedName>
</protein>
<dbReference type="InterPro" id="IPR001789">
    <property type="entry name" value="Sig_transdc_resp-reg_receiver"/>
</dbReference>
<comment type="similarity">
    <text evidence="5">Belongs to the CheB family.</text>
</comment>
<dbReference type="NCBIfam" id="NF001965">
    <property type="entry name" value="PRK00742.1"/>
    <property type="match status" value="1"/>
</dbReference>
<dbReference type="PANTHER" id="PTHR42872:SF6">
    <property type="entry name" value="PROTEIN-GLUTAMATE METHYLESTERASE_PROTEIN-GLUTAMINE GLUTAMINASE"/>
    <property type="match status" value="1"/>
</dbReference>
<dbReference type="HAMAP" id="MF_00099">
    <property type="entry name" value="CheB_chemtxs"/>
    <property type="match status" value="1"/>
</dbReference>
<evidence type="ECO:0000256" key="3">
    <source>
        <dbReference type="ARBA" id="ARBA00022801"/>
    </source>
</evidence>
<evidence type="ECO:0000256" key="6">
    <source>
        <dbReference type="PROSITE-ProRule" id="PRU00050"/>
    </source>
</evidence>
<dbReference type="InterPro" id="IPR011006">
    <property type="entry name" value="CheY-like_superfamily"/>
</dbReference>
<name>A0A4R8M6R1_9BACT</name>
<dbReference type="GO" id="GO:0006935">
    <property type="term" value="P:chemotaxis"/>
    <property type="evidence" value="ECO:0007669"/>
    <property type="project" value="UniProtKB-UniRule"/>
</dbReference>
<evidence type="ECO:0000256" key="4">
    <source>
        <dbReference type="ARBA" id="ARBA00048267"/>
    </source>
</evidence>
<dbReference type="EC" id="3.5.1.44" evidence="5"/>
<gene>
    <name evidence="5" type="primary">cheB</name>
    <name evidence="10" type="ORF">C8D99_11352</name>
</gene>
<dbReference type="InterPro" id="IPR008248">
    <property type="entry name" value="CheB-like"/>
</dbReference>
<dbReference type="OrthoDB" id="9793421at2"/>
<proteinExistence type="inferred from homology"/>
<comment type="catalytic activity">
    <reaction evidence="4 5">
        <text>[protein]-L-glutamate 5-O-methyl ester + H2O = L-glutamyl-[protein] + methanol + H(+)</text>
        <dbReference type="Rhea" id="RHEA:23236"/>
        <dbReference type="Rhea" id="RHEA-COMP:10208"/>
        <dbReference type="Rhea" id="RHEA-COMP:10311"/>
        <dbReference type="ChEBI" id="CHEBI:15377"/>
        <dbReference type="ChEBI" id="CHEBI:15378"/>
        <dbReference type="ChEBI" id="CHEBI:17790"/>
        <dbReference type="ChEBI" id="CHEBI:29973"/>
        <dbReference type="ChEBI" id="CHEBI:82795"/>
        <dbReference type="EC" id="3.1.1.61"/>
    </reaction>
</comment>
<dbReference type="Proteomes" id="UP000295066">
    <property type="component" value="Unassembled WGS sequence"/>
</dbReference>
<dbReference type="PIRSF" id="PIRSF000876">
    <property type="entry name" value="RR_chemtxs_CheB"/>
    <property type="match status" value="1"/>
</dbReference>
<dbReference type="PROSITE" id="PS50110">
    <property type="entry name" value="RESPONSE_REGULATORY"/>
    <property type="match status" value="1"/>
</dbReference>
<evidence type="ECO:0000259" key="8">
    <source>
        <dbReference type="PROSITE" id="PS50110"/>
    </source>
</evidence>
<dbReference type="GO" id="GO:0008984">
    <property type="term" value="F:protein-glutamate methylesterase activity"/>
    <property type="evidence" value="ECO:0007669"/>
    <property type="project" value="UniProtKB-UniRule"/>
</dbReference>
<comment type="caution">
    <text evidence="10">The sequence shown here is derived from an EMBL/GenBank/DDBJ whole genome shotgun (WGS) entry which is preliminary data.</text>
</comment>
<dbReference type="EC" id="3.1.1.61" evidence="5"/>
<accession>A0A4R8M6R1</accession>
<organism evidence="10 11">
    <name type="scientific">Aminivibrio pyruvatiphilus</name>
    <dbReference type="NCBI Taxonomy" id="1005740"/>
    <lineage>
        <taxon>Bacteria</taxon>
        <taxon>Thermotogati</taxon>
        <taxon>Synergistota</taxon>
        <taxon>Synergistia</taxon>
        <taxon>Synergistales</taxon>
        <taxon>Aminobacteriaceae</taxon>
        <taxon>Aminivibrio</taxon>
    </lineage>
</organism>
<dbReference type="PANTHER" id="PTHR42872">
    <property type="entry name" value="PROTEIN-GLUTAMATE METHYLESTERASE/PROTEIN-GLUTAMINE GLUTAMINASE"/>
    <property type="match status" value="1"/>
</dbReference>
<evidence type="ECO:0000256" key="7">
    <source>
        <dbReference type="PROSITE-ProRule" id="PRU00169"/>
    </source>
</evidence>
<comment type="catalytic activity">
    <reaction evidence="5">
        <text>L-glutaminyl-[protein] + H2O = L-glutamyl-[protein] + NH4(+)</text>
        <dbReference type="Rhea" id="RHEA:16441"/>
        <dbReference type="Rhea" id="RHEA-COMP:10207"/>
        <dbReference type="Rhea" id="RHEA-COMP:10208"/>
        <dbReference type="ChEBI" id="CHEBI:15377"/>
        <dbReference type="ChEBI" id="CHEBI:28938"/>
        <dbReference type="ChEBI" id="CHEBI:29973"/>
        <dbReference type="ChEBI" id="CHEBI:30011"/>
        <dbReference type="EC" id="3.5.1.44"/>
    </reaction>
</comment>
<dbReference type="InterPro" id="IPR035909">
    <property type="entry name" value="CheB_C"/>
</dbReference>
<evidence type="ECO:0000259" key="9">
    <source>
        <dbReference type="PROSITE" id="PS50122"/>
    </source>
</evidence>
<dbReference type="GO" id="GO:0000156">
    <property type="term" value="F:phosphorelay response regulator activity"/>
    <property type="evidence" value="ECO:0007669"/>
    <property type="project" value="InterPro"/>
</dbReference>
<dbReference type="Pfam" id="PF00072">
    <property type="entry name" value="Response_reg"/>
    <property type="match status" value="1"/>
</dbReference>
<keyword evidence="1 5" id="KW-0963">Cytoplasm</keyword>
<feature type="modified residue" description="4-aspartylphosphate" evidence="5 7">
    <location>
        <position position="54"/>
    </location>
</feature>
<keyword evidence="2 5" id="KW-0145">Chemotaxis</keyword>
<dbReference type="SUPFAM" id="SSF52172">
    <property type="entry name" value="CheY-like"/>
    <property type="match status" value="1"/>
</dbReference>
<comment type="function">
    <text evidence="5">Involved in chemotaxis. Part of a chemotaxis signal transduction system that modulates chemotaxis in response to various stimuli. Catalyzes the demethylation of specific methylglutamate residues introduced into the chemoreceptors (methyl-accepting chemotaxis proteins or MCP) by CheR. Also mediates the irreversible deamidation of specific glutamine residues to glutamic acid.</text>
</comment>
<reference evidence="10 11" key="1">
    <citation type="submission" date="2019-03" db="EMBL/GenBank/DDBJ databases">
        <title>Genomic Encyclopedia of Type Strains, Phase IV (KMG-IV): sequencing the most valuable type-strain genomes for metagenomic binning, comparative biology and taxonomic classification.</title>
        <authorList>
            <person name="Goeker M."/>
        </authorList>
    </citation>
    <scope>NUCLEOTIDE SEQUENCE [LARGE SCALE GENOMIC DNA]</scope>
    <source>
        <strain evidence="10 11">DSM 25964</strain>
    </source>
</reference>
<comment type="PTM">
    <text evidence="5">Phosphorylated by CheA. Phosphorylation of the N-terminal regulatory domain activates the methylesterase activity.</text>
</comment>